<feature type="non-terminal residue" evidence="1">
    <location>
        <position position="63"/>
    </location>
</feature>
<dbReference type="SUPFAM" id="SSF48403">
    <property type="entry name" value="Ankyrin repeat"/>
    <property type="match status" value="1"/>
</dbReference>
<dbReference type="InterPro" id="IPR002110">
    <property type="entry name" value="Ankyrin_rpt"/>
</dbReference>
<organism evidence="1">
    <name type="scientific">Arion vulgaris</name>
    <dbReference type="NCBI Taxonomy" id="1028688"/>
    <lineage>
        <taxon>Eukaryota</taxon>
        <taxon>Metazoa</taxon>
        <taxon>Spiralia</taxon>
        <taxon>Lophotrochozoa</taxon>
        <taxon>Mollusca</taxon>
        <taxon>Gastropoda</taxon>
        <taxon>Heterobranchia</taxon>
        <taxon>Euthyneura</taxon>
        <taxon>Panpulmonata</taxon>
        <taxon>Eupulmonata</taxon>
        <taxon>Stylommatophora</taxon>
        <taxon>Helicina</taxon>
        <taxon>Arionoidea</taxon>
        <taxon>Arionidae</taxon>
        <taxon>Arion</taxon>
    </lineage>
</organism>
<dbReference type="Pfam" id="PF13637">
    <property type="entry name" value="Ank_4"/>
    <property type="match status" value="1"/>
</dbReference>
<dbReference type="Gene3D" id="1.25.40.20">
    <property type="entry name" value="Ankyrin repeat-containing domain"/>
    <property type="match status" value="1"/>
</dbReference>
<accession>A0A0B6ZYG7</accession>
<protein>
    <submittedName>
        <fullName evidence="1">Uncharacterized protein</fullName>
    </submittedName>
</protein>
<reference evidence="1" key="1">
    <citation type="submission" date="2014-12" db="EMBL/GenBank/DDBJ databases">
        <title>Insight into the proteome of Arion vulgaris.</title>
        <authorList>
            <person name="Aradska J."/>
            <person name="Bulat T."/>
            <person name="Smidak R."/>
            <person name="Sarate P."/>
            <person name="Gangsoo J."/>
            <person name="Sialana F."/>
            <person name="Bilban M."/>
            <person name="Lubec G."/>
        </authorList>
    </citation>
    <scope>NUCLEOTIDE SEQUENCE</scope>
    <source>
        <tissue evidence="1">Skin</tissue>
    </source>
</reference>
<sequence>MTRVLLKALQNGHETLAKDMLQTAVSSRKDTQIPNSMDTALFFCCSRGFLEVAKLLLEKCVSV</sequence>
<name>A0A0B6ZYG7_9EUPU</name>
<dbReference type="EMBL" id="HACG01025930">
    <property type="protein sequence ID" value="CEK72795.1"/>
    <property type="molecule type" value="Transcribed_RNA"/>
</dbReference>
<evidence type="ECO:0000313" key="1">
    <source>
        <dbReference type="EMBL" id="CEK72795.1"/>
    </source>
</evidence>
<proteinExistence type="predicted"/>
<gene>
    <name evidence="1" type="primary">ORF83977</name>
</gene>
<dbReference type="InterPro" id="IPR036770">
    <property type="entry name" value="Ankyrin_rpt-contain_sf"/>
</dbReference>
<dbReference type="AlphaFoldDB" id="A0A0B6ZYG7"/>